<dbReference type="EMBL" id="MT153547">
    <property type="protein sequence ID" value="QMP82350.1"/>
    <property type="molecule type" value="Viral_cRNA"/>
</dbReference>
<dbReference type="Proteomes" id="UP000830710">
    <property type="component" value="Segment"/>
</dbReference>
<sequence length="409" mass="46922">MSSALRTARMVQDIRNHFAEIEKHVEAANTEFDDSAPEVPDYMKLIFVEIRPDRGDTEEVFFKKFILLSRSTSYSPWAALMILGNWISMFDKKFKTAFSGLLTKHKVTVLKRTITEFKISYAEEVDWKDLKDLDKMEAPHYVFAICLSMNLIGKSLNDDNYTDWMSKRFKSYAIPLGLEADDSLLAYIQPSQAYCRQLYNNARSFWEIRRRLFVSVVGFAKSAGLLQIGGKIVLVLLRGSELTNFNFIRNWILVLNPELLCWNEMAKYIPFIQASVSKYNEIGDWADYCKLILPPEELTEFVSPRLRVPYTIARALAVQYDNPNIIRVKGETVANAIKAITRQALRITRVAGGANTIDTEAIRALRFGHLDNEPLYTELKVGANMEEEDDLANNPTDPQERIRPLGLRH</sequence>
<protein>
    <recommendedName>
        <fullName evidence="4">Nucleoprotein</fullName>
    </recommendedName>
</protein>
<reference evidence="2" key="1">
    <citation type="journal article" date="2019" name="PLoS Pathog.">
        <title>Re-assessing the diversity of negative strand RNA viruses in insects.</title>
        <authorList>
            <person name="Kafer S."/>
            <person name="Paraskevopoulou S."/>
            <person name="Zirkel F."/>
            <person name="Wieseke N."/>
            <person name="Donath A."/>
            <person name="Petersen M."/>
            <person name="Jones T.C."/>
            <person name="Liu S."/>
            <person name="Zhou X."/>
            <person name="Middendorf M."/>
            <person name="Junglen S."/>
            <person name="Misof B."/>
            <person name="Drosten C."/>
        </authorList>
    </citation>
    <scope>NUCLEOTIDE SEQUENCE</scope>
    <source>
        <strain evidence="2">OKIAV94</strain>
    </source>
</reference>
<evidence type="ECO:0000313" key="3">
    <source>
        <dbReference type="Proteomes" id="UP000830710"/>
    </source>
</evidence>
<accession>A0AAE7LT70</accession>
<feature type="region of interest" description="Disordered" evidence="1">
    <location>
        <begin position="386"/>
        <end position="409"/>
    </location>
</feature>
<keyword evidence="3" id="KW-1185">Reference proteome</keyword>
<name>A0AAE7LT70_9MONO</name>
<evidence type="ECO:0000313" key="2">
    <source>
        <dbReference type="EMBL" id="QMP82350.1"/>
    </source>
</evidence>
<reference evidence="2" key="2">
    <citation type="submission" date="2020-03" db="EMBL/GenBank/DDBJ databases">
        <authorList>
            <person name="Kafer S."/>
            <person name="Paraskevopoulou S."/>
            <person name="Zirkel F."/>
            <person name="Wieseke N."/>
            <person name="Donath A."/>
            <person name="Petersen M."/>
            <person name="Jones T.C."/>
            <person name="Liu S."/>
            <person name="Zhou X."/>
            <person name="Middendorf M."/>
            <person name="Junglen S."/>
            <person name="Misof B."/>
            <person name="Drosten C."/>
        </authorList>
    </citation>
    <scope>NUCLEOTIDE SEQUENCE</scope>
    <source>
        <strain evidence="2">OKIAV94</strain>
    </source>
</reference>
<evidence type="ECO:0008006" key="4">
    <source>
        <dbReference type="Google" id="ProtNLM"/>
    </source>
</evidence>
<proteinExistence type="predicted"/>
<dbReference type="KEGG" id="vg:80539204"/>
<dbReference type="RefSeq" id="YP_010800585.1">
    <property type="nucleotide sequence ID" value="NC_076879.1"/>
</dbReference>
<organism evidence="2 3">
    <name type="scientific">Hemipteran arli-related virus OKIAV94</name>
    <dbReference type="NCBI Taxonomy" id="2746357"/>
    <lineage>
        <taxon>Viruses</taxon>
        <taxon>Riboviria</taxon>
        <taxon>Orthornavirae</taxon>
        <taxon>Negarnaviricota</taxon>
        <taxon>Haploviricotina</taxon>
        <taxon>Monjiviricetes</taxon>
        <taxon>Mononegavirales</taxon>
        <taxon>Lispiviridae</taxon>
        <taxon>Rivapovirus</taxon>
        <taxon>Rivapovirus aleyrodidae</taxon>
    </lineage>
</organism>
<evidence type="ECO:0000256" key="1">
    <source>
        <dbReference type="SAM" id="MobiDB-lite"/>
    </source>
</evidence>
<dbReference type="GeneID" id="80539204"/>